<organism evidence="1 2">
    <name type="scientific">Erwinia phage PhiEaH1</name>
    <dbReference type="NCBI Taxonomy" id="1401669"/>
    <lineage>
        <taxon>Viruses</taxon>
        <taxon>Duplodnaviria</taxon>
        <taxon>Heunggongvirae</taxon>
        <taxon>Uroviricota</taxon>
        <taxon>Caudoviricetes</taxon>
        <taxon>Chimalliviridae</taxon>
        <taxon>Iapetusvirus</taxon>
        <taxon>Iapetusvirus EaH1</taxon>
    </lineage>
</organism>
<dbReference type="KEGG" id="vg:18501129"/>
<sequence length="280" mass="31631">MIDDYLDYIFRALGPEQATLYKDAAKLIREIDPVTTDMLLNTLASTVENNTTADNVNGFYSWLVNNLCERIEEFGVYLNDDFEYYGALPLLYAICDALYKLEHHDNLEEFRTILNDAMGPKLAMGEIVNSISSDVATESFCELVQEVSTSLIKRIRELVADRRDYLMEEDSTDDPAHRARVKAGMALYETTGMVRYFQHGGQLGLTFDHYVDYFYREITTLDAQKAAKMLKTIGLFANLTGEAFETKAGETLNVIFGDPNKAIQVGRALRALPEVGDNHE</sequence>
<dbReference type="GeneID" id="18501129"/>
<dbReference type="RefSeq" id="YP_009010293.1">
    <property type="nucleotide sequence ID" value="NC_023610.1"/>
</dbReference>
<protein>
    <submittedName>
        <fullName evidence="1">Putative RNA polymerase beta subunit</fullName>
    </submittedName>
</protein>
<proteinExistence type="predicted"/>
<evidence type="ECO:0000313" key="1">
    <source>
        <dbReference type="EMBL" id="AGX01962.1"/>
    </source>
</evidence>
<keyword evidence="2" id="KW-1185">Reference proteome</keyword>
<reference evidence="1 2" key="1">
    <citation type="journal article" date="2014" name="FEMS Microbiol. Lett.">
        <title>The genome of the Erwinia amylovora phage PhiEaH1 reveals greater diversity and broadens the applicability of phages for the treatment of fire blight.</title>
        <authorList>
            <person name="Meczker K."/>
            <person name="Domotor D."/>
            <person name="Vass J."/>
            <person name="Rakhely G."/>
            <person name="Schneider G."/>
            <person name="Kovacs T."/>
        </authorList>
    </citation>
    <scope>NUCLEOTIDE SEQUENCE [LARGE SCALE GENOMIC DNA]</scope>
</reference>
<name>W8CZH9_9CAUD</name>
<accession>W8CZH9</accession>
<dbReference type="EMBL" id="KF623294">
    <property type="protein sequence ID" value="AGX01962.1"/>
    <property type="molecule type" value="Genomic_DNA"/>
</dbReference>
<evidence type="ECO:0000313" key="2">
    <source>
        <dbReference type="Proteomes" id="UP000204235"/>
    </source>
</evidence>
<dbReference type="Proteomes" id="UP000204235">
    <property type="component" value="Segment"/>
</dbReference>